<evidence type="ECO:0000313" key="2">
    <source>
        <dbReference type="Proteomes" id="UP001056819"/>
    </source>
</evidence>
<accession>A0AAE9I0K2</accession>
<dbReference type="Proteomes" id="UP001056819">
    <property type="component" value="Chromosome"/>
</dbReference>
<dbReference type="EMBL" id="CP097501">
    <property type="protein sequence ID" value="URD68281.1"/>
    <property type="molecule type" value="Genomic_DNA"/>
</dbReference>
<dbReference type="AlphaFoldDB" id="A0AAE9I0K2"/>
<gene>
    <name evidence="1" type="ORF">LNQ82_03760</name>
</gene>
<protein>
    <submittedName>
        <fullName evidence="1">Uncharacterized protein</fullName>
    </submittedName>
</protein>
<name>A0AAE9I0K2_9NEIS</name>
<dbReference type="RefSeq" id="WP_182078439.1">
    <property type="nucleotide sequence ID" value="NZ_CP097501.1"/>
</dbReference>
<evidence type="ECO:0000313" key="1">
    <source>
        <dbReference type="EMBL" id="URD68281.1"/>
    </source>
</evidence>
<reference evidence="1" key="1">
    <citation type="submission" date="2022-05" db="EMBL/GenBank/DDBJ databases">
        <title>Alysiella filiformis genome sequencing.</title>
        <authorList>
            <person name="Viehboeck T."/>
        </authorList>
    </citation>
    <scope>NUCLEOTIDE SEQUENCE</scope>
    <source>
        <strain evidence="1">DSM 2580</strain>
    </source>
</reference>
<organism evidence="1 2">
    <name type="scientific">Conchiformibius steedae DSM 2580</name>
    <dbReference type="NCBI Taxonomy" id="1121352"/>
    <lineage>
        <taxon>Bacteria</taxon>
        <taxon>Pseudomonadati</taxon>
        <taxon>Pseudomonadota</taxon>
        <taxon>Betaproteobacteria</taxon>
        <taxon>Neisseriales</taxon>
        <taxon>Neisseriaceae</taxon>
        <taxon>Conchiformibius</taxon>
    </lineage>
</organism>
<proteinExistence type="predicted"/>
<sequence>MSNQVYICQFALDRVQQYDMEACVKDSGLMYPEIRGILGVGLEPETLEIKEKKRKYFPFAAELSDANHFFKQNKTIPDALWAGIYQNEAIKLPTREDYIFSIWDGGILFNPSCAAILKQHRLGENILTPVQIYDLSTGCLASDETYYFLNLYERRMCVCEIQTTPRLKPIPDITYGFRIGSSIFNDGELNIDKHALNCDVDLWHDPRFIRRFFMSANLHDALSEAGMIDKFEPYTCNLIE</sequence>